<dbReference type="InterPro" id="IPR033878">
    <property type="entry name" value="NfsB-like"/>
</dbReference>
<feature type="domain" description="Nitroreductase" evidence="7">
    <location>
        <begin position="16"/>
        <end position="194"/>
    </location>
</feature>
<keyword evidence="6" id="KW-0560">Oxidoreductase</keyword>
<evidence type="ECO:0000256" key="1">
    <source>
        <dbReference type="ARBA" id="ARBA00001917"/>
    </source>
</evidence>
<organism evidence="8 9">
    <name type="scientific">Phormidesmis priestleyi</name>
    <dbReference type="NCBI Taxonomy" id="268141"/>
    <lineage>
        <taxon>Bacteria</taxon>
        <taxon>Bacillati</taxon>
        <taxon>Cyanobacteriota</taxon>
        <taxon>Cyanophyceae</taxon>
        <taxon>Leptolyngbyales</taxon>
        <taxon>Leptolyngbyaceae</taxon>
        <taxon>Phormidesmis</taxon>
    </lineage>
</organism>
<dbReference type="PANTHER" id="PTHR43673">
    <property type="entry name" value="NAD(P)H NITROREDUCTASE YDGI-RELATED"/>
    <property type="match status" value="1"/>
</dbReference>
<dbReference type="EMBL" id="QBMP01000242">
    <property type="protein sequence ID" value="PZO48324.1"/>
    <property type="molecule type" value="Genomic_DNA"/>
</dbReference>
<evidence type="ECO:0000256" key="2">
    <source>
        <dbReference type="ARBA" id="ARBA00007118"/>
    </source>
</evidence>
<evidence type="ECO:0000256" key="6">
    <source>
        <dbReference type="ARBA" id="ARBA00023002"/>
    </source>
</evidence>
<dbReference type="CDD" id="cd02149">
    <property type="entry name" value="NfsB-like"/>
    <property type="match status" value="1"/>
</dbReference>
<keyword evidence="5" id="KW-0521">NADP</keyword>
<dbReference type="Pfam" id="PF00881">
    <property type="entry name" value="Nitroreductase"/>
    <property type="match status" value="1"/>
</dbReference>
<evidence type="ECO:0000256" key="3">
    <source>
        <dbReference type="ARBA" id="ARBA00022630"/>
    </source>
</evidence>
<comment type="cofactor">
    <cofactor evidence="1">
        <name>FMN</name>
        <dbReference type="ChEBI" id="CHEBI:58210"/>
    </cofactor>
</comment>
<evidence type="ECO:0000256" key="4">
    <source>
        <dbReference type="ARBA" id="ARBA00022643"/>
    </source>
</evidence>
<sequence length="219" mass="24845">MNNPDLTPDQIIQALNWRYATKRFDPDKKIPDDVWKALEQSLVLAPSSFGMQPWKFFVVRNQETRQQLIEHSFNQDKVAEASHLVVLAIKKDIGADDVPRYIDRVSEVRNVPKDKLEGLLNLIKGYLNEPPFPLQPDKWSAKQVYLALGFFLYSAAMLGIDTCAMEGFVPAKYDEILGLPEQGYSAVVLCTAGYRAEDDDAADQAKVRYKTESVVQYID</sequence>
<evidence type="ECO:0000313" key="9">
    <source>
        <dbReference type="Proteomes" id="UP000249794"/>
    </source>
</evidence>
<accession>A0A2W4WT37</accession>
<reference evidence="8 9" key="2">
    <citation type="submission" date="2018-06" db="EMBL/GenBank/DDBJ databases">
        <title>Metagenomic assembly of (sub)arctic Cyanobacteria and their associated microbiome from non-axenic cultures.</title>
        <authorList>
            <person name="Baurain D."/>
        </authorList>
    </citation>
    <scope>NUCLEOTIDE SEQUENCE [LARGE SCALE GENOMIC DNA]</scope>
    <source>
        <strain evidence="8">ULC027bin1</strain>
    </source>
</reference>
<dbReference type="Proteomes" id="UP000249794">
    <property type="component" value="Unassembled WGS sequence"/>
</dbReference>
<comment type="caution">
    <text evidence="8">The sequence shown here is derived from an EMBL/GenBank/DDBJ whole genome shotgun (WGS) entry which is preliminary data.</text>
</comment>
<dbReference type="AlphaFoldDB" id="A0A2W4WT37"/>
<dbReference type="InterPro" id="IPR000415">
    <property type="entry name" value="Nitroreductase-like"/>
</dbReference>
<evidence type="ECO:0000259" key="7">
    <source>
        <dbReference type="Pfam" id="PF00881"/>
    </source>
</evidence>
<dbReference type="PANTHER" id="PTHR43673:SF2">
    <property type="entry name" value="NITROREDUCTASE"/>
    <property type="match status" value="1"/>
</dbReference>
<dbReference type="GO" id="GO:0016491">
    <property type="term" value="F:oxidoreductase activity"/>
    <property type="evidence" value="ECO:0007669"/>
    <property type="project" value="UniProtKB-KW"/>
</dbReference>
<gene>
    <name evidence="8" type="ORF">DCF15_18055</name>
</gene>
<comment type="similarity">
    <text evidence="2">Belongs to the nitroreductase family.</text>
</comment>
<evidence type="ECO:0000313" key="8">
    <source>
        <dbReference type="EMBL" id="PZO48324.1"/>
    </source>
</evidence>
<dbReference type="Gene3D" id="3.40.109.10">
    <property type="entry name" value="NADH Oxidase"/>
    <property type="match status" value="1"/>
</dbReference>
<evidence type="ECO:0000256" key="5">
    <source>
        <dbReference type="ARBA" id="ARBA00022857"/>
    </source>
</evidence>
<keyword evidence="4" id="KW-0288">FMN</keyword>
<proteinExistence type="inferred from homology"/>
<name>A0A2W4WT37_9CYAN</name>
<reference evidence="9" key="1">
    <citation type="submission" date="2018-04" db="EMBL/GenBank/DDBJ databases">
        <authorList>
            <person name="Cornet L."/>
        </authorList>
    </citation>
    <scope>NUCLEOTIDE SEQUENCE [LARGE SCALE GENOMIC DNA]</scope>
</reference>
<keyword evidence="3" id="KW-0285">Flavoprotein</keyword>
<dbReference type="InterPro" id="IPR029479">
    <property type="entry name" value="Nitroreductase"/>
</dbReference>
<protein>
    <submittedName>
        <fullName evidence="8">NAD(P)H-dependent oxidoreductase</fullName>
    </submittedName>
</protein>
<dbReference type="SUPFAM" id="SSF55469">
    <property type="entry name" value="FMN-dependent nitroreductase-like"/>
    <property type="match status" value="1"/>
</dbReference>